<keyword evidence="2" id="KW-1185">Reference proteome</keyword>
<gene>
    <name evidence="1" type="ORF">IXC47_18445</name>
</gene>
<sequence length="139" mass="15506">MDLALDGLLLQDDDGLTTAVLLSLFTDKRARVDDVLPNADQGSTDRRGWVGDDLSEIDGDQLGSLLWLNESAKQLQSVLTTDRQYAEDALAWLVTDQIASRVDVVTSNPSMGVRRMDIAIHRPDQPVARFQFDKFWSNT</sequence>
<dbReference type="Proteomes" id="UP000657372">
    <property type="component" value="Unassembled WGS sequence"/>
</dbReference>
<proteinExistence type="predicted"/>
<dbReference type="InterPro" id="IPR010877">
    <property type="entry name" value="Phage_Mu_Gp46"/>
</dbReference>
<comment type="caution">
    <text evidence="1">The sequence shown here is derived from an EMBL/GenBank/DDBJ whole genome shotgun (WGS) entry which is preliminary data.</text>
</comment>
<name>A0ABS0EXT3_9BURK</name>
<evidence type="ECO:0000313" key="1">
    <source>
        <dbReference type="EMBL" id="MBF8179666.1"/>
    </source>
</evidence>
<accession>A0ABS0EXT3</accession>
<organism evidence="1 2">
    <name type="scientific">Herminiimonas contaminans</name>
    <dbReference type="NCBI Taxonomy" id="1111140"/>
    <lineage>
        <taxon>Bacteria</taxon>
        <taxon>Pseudomonadati</taxon>
        <taxon>Pseudomonadota</taxon>
        <taxon>Betaproteobacteria</taxon>
        <taxon>Burkholderiales</taxon>
        <taxon>Oxalobacteraceae</taxon>
        <taxon>Herminiimonas</taxon>
    </lineage>
</organism>
<dbReference type="Pfam" id="PF07409">
    <property type="entry name" value="GP46"/>
    <property type="match status" value="1"/>
</dbReference>
<reference evidence="1 2" key="1">
    <citation type="submission" date="2020-11" db="EMBL/GenBank/DDBJ databases">
        <title>WGS of Herminiimonas contaminans strain Marseille-Q4544 isolated from planarians Schmidtea mediterranea.</title>
        <authorList>
            <person name="Kangale L."/>
        </authorList>
    </citation>
    <scope>NUCLEOTIDE SEQUENCE [LARGE SCALE GENOMIC DNA]</scope>
    <source>
        <strain evidence="1 2">Marseille-Q4544</strain>
    </source>
</reference>
<evidence type="ECO:0000313" key="2">
    <source>
        <dbReference type="Proteomes" id="UP000657372"/>
    </source>
</evidence>
<dbReference type="EMBL" id="JADOEL010000023">
    <property type="protein sequence ID" value="MBF8179666.1"/>
    <property type="molecule type" value="Genomic_DNA"/>
</dbReference>
<protein>
    <submittedName>
        <fullName evidence="1">Phage GP46 family protein</fullName>
    </submittedName>
</protein>